<dbReference type="GO" id="GO:0003700">
    <property type="term" value="F:DNA-binding transcription factor activity"/>
    <property type="evidence" value="ECO:0007669"/>
    <property type="project" value="InterPro"/>
</dbReference>
<dbReference type="OrthoDB" id="6252225at2"/>
<dbReference type="Pfam" id="PF12833">
    <property type="entry name" value="HTH_18"/>
    <property type="match status" value="1"/>
</dbReference>
<dbReference type="Proteomes" id="UP000239263">
    <property type="component" value="Unassembled WGS sequence"/>
</dbReference>
<dbReference type="SMART" id="SM00342">
    <property type="entry name" value="HTH_ARAC"/>
    <property type="match status" value="1"/>
</dbReference>
<dbReference type="AlphaFoldDB" id="A0A2S7X3W2"/>
<evidence type="ECO:0000256" key="2">
    <source>
        <dbReference type="ARBA" id="ARBA00023125"/>
    </source>
</evidence>
<dbReference type="RefSeq" id="WP_105056286.1">
    <property type="nucleotide sequence ID" value="NZ_CAWNRT010000002.1"/>
</dbReference>
<dbReference type="InterPro" id="IPR032687">
    <property type="entry name" value="AraC-type_N"/>
</dbReference>
<dbReference type="PRINTS" id="PR00032">
    <property type="entry name" value="HTHARAC"/>
</dbReference>
<dbReference type="EMBL" id="MSCO01000002">
    <property type="protein sequence ID" value="PQJ84907.1"/>
    <property type="molecule type" value="Genomic_DNA"/>
</dbReference>
<dbReference type="PANTHER" id="PTHR47894">
    <property type="entry name" value="HTH-TYPE TRANSCRIPTIONAL REGULATOR GADX"/>
    <property type="match status" value="1"/>
</dbReference>
<sequence>MAKLSATYLVRVHIAKVLIDHAMKHYGLTHSDFNIPPHLLDYQLKLMPLRDLESLLCKIEHLTQDPTYTAKLTKSDSLKIFGPFIQLLASSTNLGMAIKRMNTVHNALQSGVQVNMLLSGSIAKWRILTPTLIPQARIHESILAAGSFLRLLQLFHGDDYQPIAIHLAGGPIGALGEIEAIFNCPIVWNSPNTQVWFPVKDITCPRKFELPTPQVKAFTIEQAMSYMLIPLPQDILKIVFELTKYSLFFGYPTLKFVADKMGMRPLTLQRRLQDQSISFTDIVHHSICDEAIALMSTDLSMYNIAQRVGYKNTASFSVAFKRMYGVTPIQYRSTLITPNRNV</sequence>
<dbReference type="PROSITE" id="PS01124">
    <property type="entry name" value="HTH_ARAC_FAMILY_2"/>
    <property type="match status" value="1"/>
</dbReference>
<dbReference type="InterPro" id="IPR020449">
    <property type="entry name" value="Tscrpt_reg_AraC-type_HTH"/>
</dbReference>
<dbReference type="GO" id="GO:0005829">
    <property type="term" value="C:cytosol"/>
    <property type="evidence" value="ECO:0007669"/>
    <property type="project" value="TreeGrafter"/>
</dbReference>
<keyword evidence="3" id="KW-0804">Transcription</keyword>
<keyword evidence="1" id="KW-0805">Transcription regulation</keyword>
<organism evidence="5 6">
    <name type="scientific">Aliivibrio sifiae</name>
    <dbReference type="NCBI Taxonomy" id="566293"/>
    <lineage>
        <taxon>Bacteria</taxon>
        <taxon>Pseudomonadati</taxon>
        <taxon>Pseudomonadota</taxon>
        <taxon>Gammaproteobacteria</taxon>
        <taxon>Vibrionales</taxon>
        <taxon>Vibrionaceae</taxon>
        <taxon>Aliivibrio</taxon>
    </lineage>
</organism>
<evidence type="ECO:0000259" key="4">
    <source>
        <dbReference type="PROSITE" id="PS01124"/>
    </source>
</evidence>
<protein>
    <submittedName>
        <fullName evidence="5">AraC family transcriptional regulator</fullName>
    </submittedName>
</protein>
<keyword evidence="2" id="KW-0238">DNA-binding</keyword>
<dbReference type="InterPro" id="IPR009057">
    <property type="entry name" value="Homeodomain-like_sf"/>
</dbReference>
<proteinExistence type="predicted"/>
<feature type="domain" description="HTH araC/xylS-type" evidence="4">
    <location>
        <begin position="233"/>
        <end position="334"/>
    </location>
</feature>
<evidence type="ECO:0000313" key="6">
    <source>
        <dbReference type="Proteomes" id="UP000239263"/>
    </source>
</evidence>
<dbReference type="Gene3D" id="1.10.10.60">
    <property type="entry name" value="Homeodomain-like"/>
    <property type="match status" value="1"/>
</dbReference>
<evidence type="ECO:0000256" key="3">
    <source>
        <dbReference type="ARBA" id="ARBA00023163"/>
    </source>
</evidence>
<dbReference type="Pfam" id="PF12625">
    <property type="entry name" value="Arabinose_bd"/>
    <property type="match status" value="1"/>
</dbReference>
<gene>
    <name evidence="5" type="ORF">BTO22_15585</name>
</gene>
<dbReference type="InterPro" id="IPR018060">
    <property type="entry name" value="HTH_AraC"/>
</dbReference>
<accession>A0A2S7X3W2</accession>
<dbReference type="PANTHER" id="PTHR47894:SF4">
    <property type="entry name" value="HTH-TYPE TRANSCRIPTIONAL REGULATOR GADX"/>
    <property type="match status" value="1"/>
</dbReference>
<dbReference type="GO" id="GO:0000976">
    <property type="term" value="F:transcription cis-regulatory region binding"/>
    <property type="evidence" value="ECO:0007669"/>
    <property type="project" value="TreeGrafter"/>
</dbReference>
<name>A0A2S7X3W2_9GAMM</name>
<dbReference type="SUPFAM" id="SSF46689">
    <property type="entry name" value="Homeodomain-like"/>
    <property type="match status" value="1"/>
</dbReference>
<evidence type="ECO:0000256" key="1">
    <source>
        <dbReference type="ARBA" id="ARBA00023015"/>
    </source>
</evidence>
<reference evidence="5 6" key="1">
    <citation type="submission" date="2016-12" db="EMBL/GenBank/DDBJ databases">
        <title>Diversity of luminous bacteria.</title>
        <authorList>
            <person name="Yoshizawa S."/>
            <person name="Kogure K."/>
        </authorList>
    </citation>
    <scope>NUCLEOTIDE SEQUENCE [LARGE SCALE GENOMIC DNA]</scope>
    <source>
        <strain evidence="5 6">ATCC 33715</strain>
    </source>
</reference>
<comment type="caution">
    <text evidence="5">The sequence shown here is derived from an EMBL/GenBank/DDBJ whole genome shotgun (WGS) entry which is preliminary data.</text>
</comment>
<evidence type="ECO:0000313" key="5">
    <source>
        <dbReference type="EMBL" id="PQJ84907.1"/>
    </source>
</evidence>